<reference evidence="1" key="2">
    <citation type="journal article" date="2015" name="Data Brief">
        <title>Shoot transcriptome of the giant reed, Arundo donax.</title>
        <authorList>
            <person name="Barrero R.A."/>
            <person name="Guerrero F.D."/>
            <person name="Moolhuijzen P."/>
            <person name="Goolsby J.A."/>
            <person name="Tidwell J."/>
            <person name="Bellgard S.E."/>
            <person name="Bellgard M.I."/>
        </authorList>
    </citation>
    <scope>NUCLEOTIDE SEQUENCE</scope>
    <source>
        <tissue evidence="1">Shoot tissue taken approximately 20 cm above the soil surface</tissue>
    </source>
</reference>
<reference evidence="1" key="1">
    <citation type="submission" date="2014-09" db="EMBL/GenBank/DDBJ databases">
        <authorList>
            <person name="Magalhaes I.L.F."/>
            <person name="Oliveira U."/>
            <person name="Santos F.R."/>
            <person name="Vidigal T.H.D.A."/>
            <person name="Brescovit A.D."/>
            <person name="Santos A.J."/>
        </authorList>
    </citation>
    <scope>NUCLEOTIDE SEQUENCE</scope>
    <source>
        <tissue evidence="1">Shoot tissue taken approximately 20 cm above the soil surface</tissue>
    </source>
</reference>
<accession>A0A0A9A4C4</accession>
<protein>
    <submittedName>
        <fullName evidence="1">Uncharacterized protein</fullName>
    </submittedName>
</protein>
<evidence type="ECO:0000313" key="1">
    <source>
        <dbReference type="EMBL" id="JAD44783.1"/>
    </source>
</evidence>
<dbReference type="EMBL" id="GBRH01253112">
    <property type="protein sequence ID" value="JAD44783.1"/>
    <property type="molecule type" value="Transcribed_RNA"/>
</dbReference>
<dbReference type="AlphaFoldDB" id="A0A0A9A4C4"/>
<organism evidence="1">
    <name type="scientific">Arundo donax</name>
    <name type="common">Giant reed</name>
    <name type="synonym">Donax arundinaceus</name>
    <dbReference type="NCBI Taxonomy" id="35708"/>
    <lineage>
        <taxon>Eukaryota</taxon>
        <taxon>Viridiplantae</taxon>
        <taxon>Streptophyta</taxon>
        <taxon>Embryophyta</taxon>
        <taxon>Tracheophyta</taxon>
        <taxon>Spermatophyta</taxon>
        <taxon>Magnoliopsida</taxon>
        <taxon>Liliopsida</taxon>
        <taxon>Poales</taxon>
        <taxon>Poaceae</taxon>
        <taxon>PACMAD clade</taxon>
        <taxon>Arundinoideae</taxon>
        <taxon>Arundineae</taxon>
        <taxon>Arundo</taxon>
    </lineage>
</organism>
<sequence>MTFVMVLKYKLISASSQSIHLV</sequence>
<name>A0A0A9A4C4_ARUDO</name>
<proteinExistence type="predicted"/>